<dbReference type="InterPro" id="IPR007887">
    <property type="entry name" value="MecA_N"/>
</dbReference>
<dbReference type="InterPro" id="IPR050515">
    <property type="entry name" value="Beta-lactam/transpept"/>
</dbReference>
<keyword evidence="10" id="KW-1185">Reference proteome</keyword>
<dbReference type="GO" id="GO:0071972">
    <property type="term" value="F:peptidoglycan L,D-transpeptidase activity"/>
    <property type="evidence" value="ECO:0007669"/>
    <property type="project" value="TreeGrafter"/>
</dbReference>
<comment type="similarity">
    <text evidence="2">Belongs to the transpeptidase family.</text>
</comment>
<dbReference type="AlphaFoldDB" id="A0A7W8QLT0"/>
<organism evidence="9 10">
    <name type="scientific">Nocardiopsis composta</name>
    <dbReference type="NCBI Taxonomy" id="157465"/>
    <lineage>
        <taxon>Bacteria</taxon>
        <taxon>Bacillati</taxon>
        <taxon>Actinomycetota</taxon>
        <taxon>Actinomycetes</taxon>
        <taxon>Streptosporangiales</taxon>
        <taxon>Nocardiopsidaceae</taxon>
        <taxon>Nocardiopsis</taxon>
    </lineage>
</organism>
<gene>
    <name evidence="9" type="ORF">HDA36_002896</name>
</gene>
<proteinExistence type="inferred from homology"/>
<dbReference type="GO" id="GO:0046677">
    <property type="term" value="P:response to antibiotic"/>
    <property type="evidence" value="ECO:0007669"/>
    <property type="project" value="InterPro"/>
</dbReference>
<dbReference type="Pfam" id="PF03717">
    <property type="entry name" value="PBP_dimer"/>
    <property type="match status" value="1"/>
</dbReference>
<feature type="chain" id="PRO_5039152455" evidence="5">
    <location>
        <begin position="24"/>
        <end position="685"/>
    </location>
</feature>
<protein>
    <submittedName>
        <fullName evidence="9">Cell division protein FtsI/penicillin-binding protein 2</fullName>
    </submittedName>
</protein>
<keyword evidence="3" id="KW-0472">Membrane</keyword>
<evidence type="ECO:0000259" key="8">
    <source>
        <dbReference type="Pfam" id="PF05223"/>
    </source>
</evidence>
<feature type="domain" description="Penicillin-binding protein dimerisation" evidence="7">
    <location>
        <begin position="148"/>
        <end position="311"/>
    </location>
</feature>
<dbReference type="Gene3D" id="3.40.710.10">
    <property type="entry name" value="DD-peptidase/beta-lactamase superfamily"/>
    <property type="match status" value="1"/>
</dbReference>
<dbReference type="GO" id="GO:0005886">
    <property type="term" value="C:plasma membrane"/>
    <property type="evidence" value="ECO:0007669"/>
    <property type="project" value="TreeGrafter"/>
</dbReference>
<evidence type="ECO:0000256" key="3">
    <source>
        <dbReference type="ARBA" id="ARBA00023136"/>
    </source>
</evidence>
<feature type="domain" description="Penicillin-binding protein transpeptidase" evidence="6">
    <location>
        <begin position="349"/>
        <end position="608"/>
    </location>
</feature>
<dbReference type="InterPro" id="IPR001460">
    <property type="entry name" value="PCN-bd_Tpept"/>
</dbReference>
<sequence>MSPRHFRRIIAAGTGVVAAAALAGCASQPRPDVAVRTFLLDWQAGDYASAASFTDGDPGEVAVALKEAHDQLDLAGVRFGLGPLEQDGDTAVSEFEVQADLGIGDPVWKYTGRMELRRGGDGWRVVWDPSVIHPDLGEGERLAVSYDVPDRGGVYDRTGKALVGEDAVTAFGVVPARLEDPKKDITALAELLDEDPGPLMDRVRSAPPEDFQPLVLLRKKDVQRGVLAKAKAIPGAETRSVAMPLTPEAARGVVGEVAGTAEHNVSSRVASAYQAGDTVGLSGLQNVFQHRLAGTATTEVVTLGEDGEQTGVLEEWPGAPSGAVTTTLDAEAQQVAESALESMPGRGHLVAVDSRTGEVLAAASRPNAFDNTGAFTEEYRPGGAFGIVSAAAALQTGAVSGAEAELACESGVEVGGTRFGNENDTGQWTQPQDLTTAFATGCTSALAGLGEATGEDGLAEAAEQFGIGGDWQLSLPTFSGELSASGAAGTAAGMAGTAGVTVSPLSMALVAGAVADGAWHAPRLAVDADDDIAEKPGEDRELDSGTVKELRTLMRASVERGQATPANIGTVPVHGQVAQAEQKIGGKETAVQWFVGYQGHVAFAVVAEVPADQVWDQYALLGGTGFLQGLPVGYVEADYRAPELADEGGGKDAAQDEEAAQGEDAGGAADQAGRQQGSEQPPMGG</sequence>
<evidence type="ECO:0000256" key="2">
    <source>
        <dbReference type="ARBA" id="ARBA00007171"/>
    </source>
</evidence>
<dbReference type="Pfam" id="PF00905">
    <property type="entry name" value="Transpeptidase"/>
    <property type="match status" value="1"/>
</dbReference>
<dbReference type="EMBL" id="JACHDB010000001">
    <property type="protein sequence ID" value="MBB5432812.1"/>
    <property type="molecule type" value="Genomic_DNA"/>
</dbReference>
<comment type="subcellular location">
    <subcellularLocation>
        <location evidence="1">Membrane</location>
    </subcellularLocation>
</comment>
<dbReference type="GO" id="GO:0008658">
    <property type="term" value="F:penicillin binding"/>
    <property type="evidence" value="ECO:0007669"/>
    <property type="project" value="InterPro"/>
</dbReference>
<dbReference type="SUPFAM" id="SSF56519">
    <property type="entry name" value="Penicillin binding protein dimerisation domain"/>
    <property type="match status" value="1"/>
</dbReference>
<name>A0A7W8QLT0_9ACTN</name>
<dbReference type="InterPro" id="IPR012338">
    <property type="entry name" value="Beta-lactam/transpept-like"/>
</dbReference>
<dbReference type="InterPro" id="IPR036138">
    <property type="entry name" value="PBP_dimer_sf"/>
</dbReference>
<dbReference type="PANTHER" id="PTHR30627">
    <property type="entry name" value="PEPTIDOGLYCAN D,D-TRANSPEPTIDASE"/>
    <property type="match status" value="1"/>
</dbReference>
<feature type="domain" description="NTF2-like N-terminal transpeptidase" evidence="8">
    <location>
        <begin position="31"/>
        <end position="139"/>
    </location>
</feature>
<dbReference type="SUPFAM" id="SSF56601">
    <property type="entry name" value="beta-lactamase/transpeptidase-like"/>
    <property type="match status" value="1"/>
</dbReference>
<dbReference type="Pfam" id="PF05223">
    <property type="entry name" value="MecA_N"/>
    <property type="match status" value="1"/>
</dbReference>
<evidence type="ECO:0000256" key="4">
    <source>
        <dbReference type="SAM" id="MobiDB-lite"/>
    </source>
</evidence>
<dbReference type="Gene3D" id="3.90.1310.10">
    <property type="entry name" value="Penicillin-binding protein 2a (Domain 2)"/>
    <property type="match status" value="1"/>
</dbReference>
<dbReference type="PROSITE" id="PS51257">
    <property type="entry name" value="PROKAR_LIPOPROTEIN"/>
    <property type="match status" value="1"/>
</dbReference>
<dbReference type="InterPro" id="IPR005311">
    <property type="entry name" value="PBP_dimer"/>
</dbReference>
<feature type="compositionally biased region" description="Low complexity" evidence="4">
    <location>
        <begin position="662"/>
        <end position="677"/>
    </location>
</feature>
<dbReference type="Proteomes" id="UP000572635">
    <property type="component" value="Unassembled WGS sequence"/>
</dbReference>
<reference evidence="9 10" key="1">
    <citation type="submission" date="2020-08" db="EMBL/GenBank/DDBJ databases">
        <title>Sequencing the genomes of 1000 actinobacteria strains.</title>
        <authorList>
            <person name="Klenk H.-P."/>
        </authorList>
    </citation>
    <scope>NUCLEOTIDE SEQUENCE [LARGE SCALE GENOMIC DNA]</scope>
    <source>
        <strain evidence="9 10">DSM 44551</strain>
    </source>
</reference>
<evidence type="ECO:0000256" key="5">
    <source>
        <dbReference type="SAM" id="SignalP"/>
    </source>
</evidence>
<dbReference type="GO" id="GO:0051301">
    <property type="term" value="P:cell division"/>
    <property type="evidence" value="ECO:0007669"/>
    <property type="project" value="UniProtKB-KW"/>
</dbReference>
<evidence type="ECO:0000313" key="9">
    <source>
        <dbReference type="EMBL" id="MBB5432812.1"/>
    </source>
</evidence>
<feature type="compositionally biased region" description="Basic and acidic residues" evidence="4">
    <location>
        <begin position="643"/>
        <end position="654"/>
    </location>
</feature>
<evidence type="ECO:0000259" key="7">
    <source>
        <dbReference type="Pfam" id="PF03717"/>
    </source>
</evidence>
<accession>A0A7W8QLT0</accession>
<dbReference type="Gene3D" id="3.30.1390.30">
    <property type="entry name" value="Penicillin-binding protein 2a, domain 3"/>
    <property type="match status" value="1"/>
</dbReference>
<dbReference type="RefSeq" id="WP_184392326.1">
    <property type="nucleotide sequence ID" value="NZ_BAAAJD010000073.1"/>
</dbReference>
<evidence type="ECO:0000256" key="1">
    <source>
        <dbReference type="ARBA" id="ARBA00004370"/>
    </source>
</evidence>
<feature type="signal peptide" evidence="5">
    <location>
        <begin position="1"/>
        <end position="23"/>
    </location>
</feature>
<dbReference type="PANTHER" id="PTHR30627:SF24">
    <property type="entry name" value="PENICILLIN-BINDING PROTEIN 4B"/>
    <property type="match status" value="1"/>
</dbReference>
<keyword evidence="9" id="KW-0132">Cell division</keyword>
<feature type="region of interest" description="Disordered" evidence="4">
    <location>
        <begin position="643"/>
        <end position="685"/>
    </location>
</feature>
<comment type="caution">
    <text evidence="9">The sequence shown here is derived from an EMBL/GenBank/DDBJ whole genome shotgun (WGS) entry which is preliminary data.</text>
</comment>
<keyword evidence="5" id="KW-0732">Signal</keyword>
<evidence type="ECO:0000259" key="6">
    <source>
        <dbReference type="Pfam" id="PF00905"/>
    </source>
</evidence>
<evidence type="ECO:0000313" key="10">
    <source>
        <dbReference type="Proteomes" id="UP000572635"/>
    </source>
</evidence>
<keyword evidence="9" id="KW-0131">Cell cycle</keyword>
<dbReference type="GO" id="GO:0071555">
    <property type="term" value="P:cell wall organization"/>
    <property type="evidence" value="ECO:0007669"/>
    <property type="project" value="TreeGrafter"/>
</dbReference>